<feature type="transmembrane region" description="Helical" evidence="3">
    <location>
        <begin position="521"/>
        <end position="540"/>
    </location>
</feature>
<feature type="transmembrane region" description="Helical" evidence="3">
    <location>
        <begin position="769"/>
        <end position="789"/>
    </location>
</feature>
<dbReference type="Gene3D" id="2.60.40.150">
    <property type="entry name" value="C2 domain"/>
    <property type="match status" value="1"/>
</dbReference>
<proteinExistence type="predicted"/>
<dbReference type="PROSITE" id="PS50004">
    <property type="entry name" value="C2"/>
    <property type="match status" value="1"/>
</dbReference>
<evidence type="ECO:0000259" key="4">
    <source>
        <dbReference type="PROSITE" id="PS50004"/>
    </source>
</evidence>
<dbReference type="SMART" id="SM00239">
    <property type="entry name" value="C2"/>
    <property type="match status" value="1"/>
</dbReference>
<keyword evidence="3" id="KW-1133">Transmembrane helix</keyword>
<dbReference type="Pfam" id="PF00168">
    <property type="entry name" value="C2"/>
    <property type="match status" value="1"/>
</dbReference>
<evidence type="ECO:0000256" key="1">
    <source>
        <dbReference type="SAM" id="Coils"/>
    </source>
</evidence>
<evidence type="ECO:0000313" key="6">
    <source>
        <dbReference type="Proteomes" id="UP000000600"/>
    </source>
</evidence>
<feature type="transmembrane region" description="Helical" evidence="3">
    <location>
        <begin position="826"/>
        <end position="845"/>
    </location>
</feature>
<dbReference type="InParanoid" id="A0DSZ3"/>
<dbReference type="PANTHER" id="PTHR47052">
    <property type="entry name" value="CONSERVED SERINE PROLINE-RICH PROTEIN (AFU_ORTHOLOGUE AFUA_2G01790)"/>
    <property type="match status" value="1"/>
</dbReference>
<dbReference type="KEGG" id="ptm:GSPATT00019853001"/>
<dbReference type="HOGENOM" id="CLU_010900_0_0_1"/>
<dbReference type="GeneID" id="5039342"/>
<name>A0DSZ3_PARTE</name>
<feature type="transmembrane region" description="Helical" evidence="3">
    <location>
        <begin position="744"/>
        <end position="763"/>
    </location>
</feature>
<dbReference type="InterPro" id="IPR052981">
    <property type="entry name" value="Ingression_C2_domain"/>
</dbReference>
<feature type="compositionally biased region" description="Basic and acidic residues" evidence="2">
    <location>
        <begin position="136"/>
        <end position="149"/>
    </location>
</feature>
<dbReference type="RefSeq" id="XP_001453557.1">
    <property type="nucleotide sequence ID" value="XM_001453520.1"/>
</dbReference>
<accession>A0DSZ3</accession>
<keyword evidence="1" id="KW-0175">Coiled coil</keyword>
<feature type="transmembrane region" description="Helical" evidence="3">
    <location>
        <begin position="1003"/>
        <end position="1023"/>
    </location>
</feature>
<dbReference type="CDD" id="cd00030">
    <property type="entry name" value="C2"/>
    <property type="match status" value="1"/>
</dbReference>
<dbReference type="SUPFAM" id="SSF49562">
    <property type="entry name" value="C2 domain (Calcium/lipid-binding domain, CaLB)"/>
    <property type="match status" value="1"/>
</dbReference>
<dbReference type="EMBL" id="CT868563">
    <property type="protein sequence ID" value="CAK86160.1"/>
    <property type="molecule type" value="Genomic_DNA"/>
</dbReference>
<evidence type="ECO:0000256" key="2">
    <source>
        <dbReference type="SAM" id="MobiDB-lite"/>
    </source>
</evidence>
<dbReference type="AlphaFoldDB" id="A0DSZ3"/>
<feature type="transmembrane region" description="Helical" evidence="3">
    <location>
        <begin position="895"/>
        <end position="912"/>
    </location>
</feature>
<feature type="domain" description="C2" evidence="4">
    <location>
        <begin position="1"/>
        <end position="111"/>
    </location>
</feature>
<evidence type="ECO:0000313" key="5">
    <source>
        <dbReference type="EMBL" id="CAK86160.1"/>
    </source>
</evidence>
<dbReference type="InterPro" id="IPR035892">
    <property type="entry name" value="C2_domain_sf"/>
</dbReference>
<evidence type="ECO:0000256" key="3">
    <source>
        <dbReference type="SAM" id="Phobius"/>
    </source>
</evidence>
<sequence length="1044" mass="122578">MKSKPNLNITVKGAQLLQDLDQQKGKGKQDPQAIIQLGAQKFKTKAATNQGKVPIWNETFQFTYDPKNSNLTVSVVDVDLQKKNPEEIIGKAILDLQNVENSPDWLISVPLYKNQNDMGSLELEFDFIGKQKPVAKKDKSELGSERQLDKSNNNNSISSKQGSKQQQDNNYDFQTVNIETQQAELKKWISQIQEREYINTLKYLEDSRLQAAIERALNQVAEQNPKDQIDYFADLIMTSISYNAKKLRPFKIQKDALQNDLNKLSQEYQEEEKLNDLYFDEIGRAEKEFDALQKYFDQHQKQHQDKTSGPITQESQGIDAKLEHEVTQTLKLFLLNISKKETLEFIQEKELQKRLQRIQTIQLTMNQKPEDENAKVEDEELDNGYYITLRNQSNSVQVKVPGTIKTFRELKQIVRSCFMAEDNEIFYTDQMGNLLQFDMNVLNELYPPIYELLRNYEPTVGVQIVKQKKQKDDKTNLSQLEEVLFTEAYPDGLTKIFRQTRRMDNKVNWSLYLGYLNKVKYFFESCLFILLLFLFIFTEINQIKFVTNTQILVSFQNSYPIQRSYPQPVFNLSTLIHQTLAEENEDQKFYNYPLKSGLLIQKLVQEENIDDCHILNENQKEMFLENNQSCLNFDKVFSEDLDGDYTQTEFDPSKYDSYFGGYVWELNLTDQNSFQNSMEEIQSQQWLKYNIKQSQFILNYFNSPTQRLIQATITTLYLFNDELLNYNTMQTQAFDLNSQSDTEVLAQTLMFYIAILLLVPSFFDFFGFYFIGTQNALILIYIQYMELFNRRKKMQSRKRDLAPQEEREFQQKKLILSEYFIFNLKVLYVVIKIPLIFDIICNLYLHMLDMLSNVSILIRSTISKSYQDQLDLIVVGSNSYQDVSKLITPLYTSRIYDGIQILFLMIAINRFLGNWSPYLKCYGLVMIRNPGSYFLVLIFIISICAMSWSITLQGKLVNHDNFFYSFLGLLRCTLKYGMHNDIAEQGFDNNYVKEISYSFDTRYIQYVIVMVLSMIMVPIFISLMTQQVHNTKEEAKQKMMEYKK</sequence>
<dbReference type="Proteomes" id="UP000000600">
    <property type="component" value="Unassembled WGS sequence"/>
</dbReference>
<feature type="transmembrane region" description="Helical" evidence="3">
    <location>
        <begin position="933"/>
        <end position="951"/>
    </location>
</feature>
<protein>
    <recommendedName>
        <fullName evidence="4">C2 domain-containing protein</fullName>
    </recommendedName>
</protein>
<organism evidence="5 6">
    <name type="scientific">Paramecium tetraurelia</name>
    <dbReference type="NCBI Taxonomy" id="5888"/>
    <lineage>
        <taxon>Eukaryota</taxon>
        <taxon>Sar</taxon>
        <taxon>Alveolata</taxon>
        <taxon>Ciliophora</taxon>
        <taxon>Intramacronucleata</taxon>
        <taxon>Oligohymenophorea</taxon>
        <taxon>Peniculida</taxon>
        <taxon>Parameciidae</taxon>
        <taxon>Paramecium</taxon>
    </lineage>
</organism>
<feature type="region of interest" description="Disordered" evidence="2">
    <location>
        <begin position="136"/>
        <end position="169"/>
    </location>
</feature>
<keyword evidence="3" id="KW-0812">Transmembrane</keyword>
<reference evidence="5 6" key="1">
    <citation type="journal article" date="2006" name="Nature">
        <title>Global trends of whole-genome duplications revealed by the ciliate Paramecium tetraurelia.</title>
        <authorList>
            <consortium name="Genoscope"/>
            <person name="Aury J.-M."/>
            <person name="Jaillon O."/>
            <person name="Duret L."/>
            <person name="Noel B."/>
            <person name="Jubin C."/>
            <person name="Porcel B.M."/>
            <person name="Segurens B."/>
            <person name="Daubin V."/>
            <person name="Anthouard V."/>
            <person name="Aiach N."/>
            <person name="Arnaiz O."/>
            <person name="Billaut A."/>
            <person name="Beisson J."/>
            <person name="Blanc I."/>
            <person name="Bouhouche K."/>
            <person name="Camara F."/>
            <person name="Duharcourt S."/>
            <person name="Guigo R."/>
            <person name="Gogendeau D."/>
            <person name="Katinka M."/>
            <person name="Keller A.-M."/>
            <person name="Kissmehl R."/>
            <person name="Klotz C."/>
            <person name="Koll F."/>
            <person name="Le Moue A."/>
            <person name="Lepere C."/>
            <person name="Malinsky S."/>
            <person name="Nowacki M."/>
            <person name="Nowak J.K."/>
            <person name="Plattner H."/>
            <person name="Poulain J."/>
            <person name="Ruiz F."/>
            <person name="Serrano V."/>
            <person name="Zagulski M."/>
            <person name="Dessen P."/>
            <person name="Betermier M."/>
            <person name="Weissenbach J."/>
            <person name="Scarpelli C."/>
            <person name="Schachter V."/>
            <person name="Sperling L."/>
            <person name="Meyer E."/>
            <person name="Cohen J."/>
            <person name="Wincker P."/>
        </authorList>
    </citation>
    <scope>NUCLEOTIDE SEQUENCE [LARGE SCALE GENOMIC DNA]</scope>
    <source>
        <strain evidence="5 6">Stock d4-2</strain>
    </source>
</reference>
<dbReference type="InterPro" id="IPR000008">
    <property type="entry name" value="C2_dom"/>
</dbReference>
<dbReference type="OrthoDB" id="419768at2759"/>
<keyword evidence="6" id="KW-1185">Reference proteome</keyword>
<dbReference type="eggNOG" id="ENOG502SVV4">
    <property type="taxonomic scope" value="Eukaryota"/>
</dbReference>
<feature type="compositionally biased region" description="Low complexity" evidence="2">
    <location>
        <begin position="150"/>
        <end position="169"/>
    </location>
</feature>
<dbReference type="PANTHER" id="PTHR47052:SF3">
    <property type="entry name" value="INGRESSION PROTEIN 1"/>
    <property type="match status" value="1"/>
</dbReference>
<keyword evidence="3" id="KW-0472">Membrane</keyword>
<dbReference type="OMA" id="QIDYFAD"/>
<gene>
    <name evidence="5" type="ORF">GSPATT00019853001</name>
</gene>
<feature type="coiled-coil region" evidence="1">
    <location>
        <begin position="254"/>
        <end position="281"/>
    </location>
</feature>